<name>A0A7E4V017_PANRE</name>
<dbReference type="SUPFAM" id="SSF158553">
    <property type="entry name" value="TAFH domain-like"/>
    <property type="match status" value="1"/>
</dbReference>
<dbReference type="Pfam" id="PF07531">
    <property type="entry name" value="TAFH"/>
    <property type="match status" value="1"/>
</dbReference>
<comment type="subcellular location">
    <subcellularLocation>
        <location evidence="1">Nucleus</location>
    </subcellularLocation>
</comment>
<reference evidence="6" key="1">
    <citation type="journal article" date="2013" name="Genetics">
        <title>The draft genome and transcriptome of Panagrellus redivivus are shaped by the harsh demands of a free-living lifestyle.</title>
        <authorList>
            <person name="Srinivasan J."/>
            <person name="Dillman A.R."/>
            <person name="Macchietto M.G."/>
            <person name="Heikkinen L."/>
            <person name="Lakso M."/>
            <person name="Fracchia K.M."/>
            <person name="Antoshechkin I."/>
            <person name="Mortazavi A."/>
            <person name="Wong G."/>
            <person name="Sternberg P.W."/>
        </authorList>
    </citation>
    <scope>NUCLEOTIDE SEQUENCE [LARGE SCALE GENOMIC DNA]</scope>
    <source>
        <strain evidence="6">MT8872</strain>
    </source>
</reference>
<dbReference type="GO" id="GO:0006351">
    <property type="term" value="P:DNA-templated transcription"/>
    <property type="evidence" value="ECO:0007669"/>
    <property type="project" value="InterPro"/>
</dbReference>
<dbReference type="Gene3D" id="1.20.120.1110">
    <property type="entry name" value="TAFH/NHR1 domain"/>
    <property type="match status" value="1"/>
</dbReference>
<evidence type="ECO:0000259" key="5">
    <source>
        <dbReference type="Pfam" id="PF07531"/>
    </source>
</evidence>
<dbReference type="AlphaFoldDB" id="A0A7E4V017"/>
<accession>A0A7E4V017</accession>
<proteinExistence type="predicted"/>
<organism evidence="6 7">
    <name type="scientific">Panagrellus redivivus</name>
    <name type="common">Microworm</name>
    <dbReference type="NCBI Taxonomy" id="6233"/>
    <lineage>
        <taxon>Eukaryota</taxon>
        <taxon>Metazoa</taxon>
        <taxon>Ecdysozoa</taxon>
        <taxon>Nematoda</taxon>
        <taxon>Chromadorea</taxon>
        <taxon>Rhabditida</taxon>
        <taxon>Tylenchina</taxon>
        <taxon>Panagrolaimomorpha</taxon>
        <taxon>Panagrolaimoidea</taxon>
        <taxon>Panagrolaimidae</taxon>
        <taxon>Panagrellus</taxon>
    </lineage>
</organism>
<evidence type="ECO:0000256" key="2">
    <source>
        <dbReference type="ARBA" id="ARBA00023015"/>
    </source>
</evidence>
<dbReference type="GO" id="GO:0005634">
    <property type="term" value="C:nucleus"/>
    <property type="evidence" value="ECO:0007669"/>
    <property type="project" value="UniProtKB-SubCell"/>
</dbReference>
<feature type="domain" description="TAFH" evidence="5">
    <location>
        <begin position="21"/>
        <end position="99"/>
    </location>
</feature>
<evidence type="ECO:0000313" key="6">
    <source>
        <dbReference type="Proteomes" id="UP000492821"/>
    </source>
</evidence>
<evidence type="ECO:0000256" key="1">
    <source>
        <dbReference type="ARBA" id="ARBA00004123"/>
    </source>
</evidence>
<dbReference type="Proteomes" id="UP000492821">
    <property type="component" value="Unassembled WGS sequence"/>
</dbReference>
<evidence type="ECO:0000313" key="7">
    <source>
        <dbReference type="WBParaSite" id="Pan_g14655.t1"/>
    </source>
</evidence>
<sequence length="115" mass="13099">MKILLQPMTPPALTQRQFIEVHKLGRLLDLMIRTAAKQGSTKEENMKALVLNLVHSEMSVSEFTVKYKEILGPNENQLVLLEFCESALPILRTEIRSDRLKLADVITFGPVPRKQ</sequence>
<evidence type="ECO:0000256" key="3">
    <source>
        <dbReference type="ARBA" id="ARBA00023163"/>
    </source>
</evidence>
<keyword evidence="3" id="KW-0804">Transcription</keyword>
<dbReference type="InterPro" id="IPR003894">
    <property type="entry name" value="TAFH_NHR1"/>
</dbReference>
<keyword evidence="2" id="KW-0805">Transcription regulation</keyword>
<dbReference type="WBParaSite" id="Pan_g14655.t1">
    <property type="protein sequence ID" value="Pan_g14655.t1"/>
    <property type="gene ID" value="Pan_g14655"/>
</dbReference>
<reference evidence="7" key="2">
    <citation type="submission" date="2020-10" db="UniProtKB">
        <authorList>
            <consortium name="WormBaseParasite"/>
        </authorList>
    </citation>
    <scope>IDENTIFICATION</scope>
</reference>
<dbReference type="InterPro" id="IPR037249">
    <property type="entry name" value="TAFH/NHR1_dom_sf"/>
</dbReference>
<keyword evidence="6" id="KW-1185">Reference proteome</keyword>
<evidence type="ECO:0000256" key="4">
    <source>
        <dbReference type="ARBA" id="ARBA00023242"/>
    </source>
</evidence>
<keyword evidence="4" id="KW-0539">Nucleus</keyword>
<protein>
    <submittedName>
        <fullName evidence="7">TAFH domain-containing protein</fullName>
    </submittedName>
</protein>